<dbReference type="Pfam" id="PF00048">
    <property type="entry name" value="IL8"/>
    <property type="match status" value="1"/>
</dbReference>
<dbReference type="AlphaFoldDB" id="A0A8C9Y6B4"/>
<proteinExistence type="predicted"/>
<evidence type="ECO:0000313" key="5">
    <source>
        <dbReference type="Proteomes" id="UP000694568"/>
    </source>
</evidence>
<dbReference type="Ensembl" id="ENSSLUT00000020136.1">
    <property type="protein sequence ID" value="ENSSLUP00000019514.1"/>
    <property type="gene ID" value="ENSSLUG00000009015.1"/>
</dbReference>
<organism evidence="4 5">
    <name type="scientific">Sander lucioperca</name>
    <name type="common">Pike-perch</name>
    <name type="synonym">Perca lucioperca</name>
    <dbReference type="NCBI Taxonomy" id="283035"/>
    <lineage>
        <taxon>Eukaryota</taxon>
        <taxon>Metazoa</taxon>
        <taxon>Chordata</taxon>
        <taxon>Craniata</taxon>
        <taxon>Vertebrata</taxon>
        <taxon>Euteleostomi</taxon>
        <taxon>Actinopterygii</taxon>
        <taxon>Neopterygii</taxon>
        <taxon>Teleostei</taxon>
        <taxon>Neoteleostei</taxon>
        <taxon>Acanthomorphata</taxon>
        <taxon>Eupercaria</taxon>
        <taxon>Perciformes</taxon>
        <taxon>Percoidei</taxon>
        <taxon>Percidae</taxon>
        <taxon>Luciopercinae</taxon>
        <taxon>Sander</taxon>
    </lineage>
</organism>
<reference evidence="4" key="2">
    <citation type="submission" date="2025-09" db="UniProtKB">
        <authorList>
            <consortium name="Ensembl"/>
        </authorList>
    </citation>
    <scope>IDENTIFICATION</scope>
</reference>
<accession>A0A8C9Y6B4</accession>
<feature type="signal peptide" evidence="2">
    <location>
        <begin position="1"/>
        <end position="20"/>
    </location>
</feature>
<name>A0A8C9Y6B4_SANLU</name>
<dbReference type="SUPFAM" id="SSF54117">
    <property type="entry name" value="Interleukin 8-like chemokines"/>
    <property type="match status" value="1"/>
</dbReference>
<evidence type="ECO:0000313" key="4">
    <source>
        <dbReference type="Ensembl" id="ENSSLUP00000019514.1"/>
    </source>
</evidence>
<dbReference type="GO" id="GO:0008009">
    <property type="term" value="F:chemokine activity"/>
    <property type="evidence" value="ECO:0007669"/>
    <property type="project" value="InterPro"/>
</dbReference>
<dbReference type="GO" id="GO:0006955">
    <property type="term" value="P:immune response"/>
    <property type="evidence" value="ECO:0007669"/>
    <property type="project" value="InterPro"/>
</dbReference>
<reference evidence="4" key="1">
    <citation type="submission" date="2025-08" db="UniProtKB">
        <authorList>
            <consortium name="Ensembl"/>
        </authorList>
    </citation>
    <scope>IDENTIFICATION</scope>
</reference>
<feature type="domain" description="Chemokine interleukin-8-like" evidence="3">
    <location>
        <begin position="31"/>
        <end position="88"/>
    </location>
</feature>
<protein>
    <recommendedName>
        <fullName evidence="3">Chemokine interleukin-8-like domain-containing protein</fullName>
    </recommendedName>
</protein>
<dbReference type="GO" id="GO:0005615">
    <property type="term" value="C:extracellular space"/>
    <property type="evidence" value="ECO:0007669"/>
    <property type="project" value="UniProtKB-KW"/>
</dbReference>
<dbReference type="PANTHER" id="PTHR12015">
    <property type="entry name" value="SMALL INDUCIBLE CYTOKINE A"/>
    <property type="match status" value="1"/>
</dbReference>
<dbReference type="GeneTree" id="ENSGT01030000235215"/>
<evidence type="ECO:0000256" key="2">
    <source>
        <dbReference type="SAM" id="SignalP"/>
    </source>
</evidence>
<dbReference type="SMART" id="SM00199">
    <property type="entry name" value="SCY"/>
    <property type="match status" value="1"/>
</dbReference>
<dbReference type="InterPro" id="IPR036048">
    <property type="entry name" value="Interleukin_8-like_sf"/>
</dbReference>
<dbReference type="Proteomes" id="UP000694568">
    <property type="component" value="Unplaced"/>
</dbReference>
<keyword evidence="2" id="KW-0732">Signal</keyword>
<evidence type="ECO:0000256" key="1">
    <source>
        <dbReference type="ARBA" id="ARBA00022514"/>
    </source>
</evidence>
<dbReference type="Gene3D" id="2.40.50.40">
    <property type="match status" value="1"/>
</dbReference>
<feature type="chain" id="PRO_5034871369" description="Chemokine interleukin-8-like domain-containing protein" evidence="2">
    <location>
        <begin position="21"/>
        <end position="108"/>
    </location>
</feature>
<dbReference type="InterPro" id="IPR039809">
    <property type="entry name" value="Chemokine_b/g/d"/>
</dbReference>
<dbReference type="InterPro" id="IPR001811">
    <property type="entry name" value="Chemokine_IL8-like_dom"/>
</dbReference>
<keyword evidence="5" id="KW-1185">Reference proteome</keyword>
<dbReference type="PANTHER" id="PTHR12015:SF198">
    <property type="entry name" value="PLATELET BASIC PROTEIN"/>
    <property type="match status" value="1"/>
</dbReference>
<evidence type="ECO:0000259" key="3">
    <source>
        <dbReference type="SMART" id="SM00199"/>
    </source>
</evidence>
<sequence length="108" mass="11880">MKSLVALALLICFLIKCVSVFTGPVALSISRNGCCPGYSQQHIPRTKVIHVAMTPEHCGAKAIVVTAVKHKFCIDPQWKWAKDLLAEFQNSSSVISKPQKSEDKQTKV</sequence>
<keyword evidence="1" id="KW-0202">Cytokine</keyword>